<organism evidence="4 5">
    <name type="scientific">Malus domestica</name>
    <name type="common">Apple</name>
    <name type="synonym">Pyrus malus</name>
    <dbReference type="NCBI Taxonomy" id="3750"/>
    <lineage>
        <taxon>Eukaryota</taxon>
        <taxon>Viridiplantae</taxon>
        <taxon>Streptophyta</taxon>
        <taxon>Embryophyta</taxon>
        <taxon>Tracheophyta</taxon>
        <taxon>Spermatophyta</taxon>
        <taxon>Magnoliopsida</taxon>
        <taxon>eudicotyledons</taxon>
        <taxon>Gunneridae</taxon>
        <taxon>Pentapetalae</taxon>
        <taxon>rosids</taxon>
        <taxon>fabids</taxon>
        <taxon>Rosales</taxon>
        <taxon>Rosaceae</taxon>
        <taxon>Amygdaloideae</taxon>
        <taxon>Maleae</taxon>
        <taxon>Malus</taxon>
    </lineage>
</organism>
<comment type="similarity">
    <text evidence="1">Belongs to the TRIAP1/MDM35 family.</text>
</comment>
<dbReference type="PANTHER" id="PTHR46403">
    <property type="entry name" value="TP53-REGULATED INHIBITOR OF APOPTOSIS 1"/>
    <property type="match status" value="1"/>
</dbReference>
<evidence type="ECO:0000256" key="2">
    <source>
        <dbReference type="ARBA" id="ARBA00023157"/>
    </source>
</evidence>
<dbReference type="GO" id="GO:0005758">
    <property type="term" value="C:mitochondrial intermembrane space"/>
    <property type="evidence" value="ECO:0007669"/>
    <property type="project" value="TreeGrafter"/>
</dbReference>
<dbReference type="GO" id="GO:0045332">
    <property type="term" value="P:phospholipid translocation"/>
    <property type="evidence" value="ECO:0007669"/>
    <property type="project" value="TreeGrafter"/>
</dbReference>
<evidence type="ECO:0000313" key="5">
    <source>
        <dbReference type="Proteomes" id="UP000290289"/>
    </source>
</evidence>
<proteinExistence type="inferred from homology"/>
<evidence type="ECO:0000313" key="4">
    <source>
        <dbReference type="EMBL" id="RXH91456.1"/>
    </source>
</evidence>
<dbReference type="STRING" id="3750.A0A498J8I9"/>
<dbReference type="AlphaFoldDB" id="A0A498J8I9"/>
<dbReference type="GO" id="GO:0005829">
    <property type="term" value="C:cytosol"/>
    <property type="evidence" value="ECO:0007669"/>
    <property type="project" value="TreeGrafter"/>
</dbReference>
<evidence type="ECO:0000256" key="1">
    <source>
        <dbReference type="ARBA" id="ARBA00006196"/>
    </source>
</evidence>
<dbReference type="GO" id="GO:0005634">
    <property type="term" value="C:nucleus"/>
    <property type="evidence" value="ECO:0007669"/>
    <property type="project" value="TreeGrafter"/>
</dbReference>
<keyword evidence="2" id="KW-1015">Disulfide bond</keyword>
<sequence length="173" mass="20035">MGIITDSHNKKKPSSSSTSPCAKLRDAYHNCFIRWYTEKFVKGPMRQGGLRFRMTEIQGLPRHKQLSRFLEAECNVNSTTTDKNESREDYSGGNSNNGELLRDIEELSKALYFQKPHRRWYSEKFVKGQWDKEDCVSEWQKYKACLAEHLEDKQLSRFLEAKGNVNSTTTDGG</sequence>
<feature type="region of interest" description="Disordered" evidence="3">
    <location>
        <begin position="1"/>
        <end position="21"/>
    </location>
</feature>
<dbReference type="PANTHER" id="PTHR46403:SF1">
    <property type="entry name" value="TP53-REGULATED INHIBITOR OF APOPTOSIS 1"/>
    <property type="match status" value="1"/>
</dbReference>
<name>A0A498J8I9_MALDO</name>
<comment type="caution">
    <text evidence="4">The sequence shown here is derived from an EMBL/GenBank/DDBJ whole genome shotgun (WGS) entry which is preliminary data.</text>
</comment>
<dbReference type="Proteomes" id="UP000290289">
    <property type="component" value="Chromosome 8"/>
</dbReference>
<accession>A0A498J8I9</accession>
<feature type="region of interest" description="Disordered" evidence="3">
    <location>
        <begin position="77"/>
        <end position="98"/>
    </location>
</feature>
<keyword evidence="5" id="KW-1185">Reference proteome</keyword>
<protein>
    <submittedName>
        <fullName evidence="4">Uncharacterized protein</fullName>
    </submittedName>
</protein>
<dbReference type="GO" id="GO:1990050">
    <property type="term" value="F:phosphatidic acid transfer activity"/>
    <property type="evidence" value="ECO:0007669"/>
    <property type="project" value="TreeGrafter"/>
</dbReference>
<reference evidence="4 5" key="1">
    <citation type="submission" date="2018-10" db="EMBL/GenBank/DDBJ databases">
        <title>A high-quality apple genome assembly.</title>
        <authorList>
            <person name="Hu J."/>
        </authorList>
    </citation>
    <scope>NUCLEOTIDE SEQUENCE [LARGE SCALE GENOMIC DNA]</scope>
    <source>
        <strain evidence="5">cv. HFTH1</strain>
        <tissue evidence="4">Young leaf</tissue>
    </source>
</reference>
<dbReference type="EMBL" id="RDQH01000334">
    <property type="protein sequence ID" value="RXH91456.1"/>
    <property type="molecule type" value="Genomic_DNA"/>
</dbReference>
<dbReference type="Pfam" id="PF05254">
    <property type="entry name" value="UPF0203"/>
    <property type="match status" value="2"/>
</dbReference>
<evidence type="ECO:0000256" key="3">
    <source>
        <dbReference type="SAM" id="MobiDB-lite"/>
    </source>
</evidence>
<dbReference type="InterPro" id="IPR007918">
    <property type="entry name" value="MDM35_apoptosis"/>
</dbReference>
<gene>
    <name evidence="4" type="ORF">DVH24_020479</name>
</gene>